<comment type="catalytic activity">
    <reaction evidence="1">
        <text>S-ubiquitinyl-[E2 ubiquitin-conjugating enzyme]-L-cysteine + [acceptor protein]-L-lysine = [E2 ubiquitin-conjugating enzyme]-L-cysteine + N(6)-ubiquitinyl-[acceptor protein]-L-lysine.</text>
        <dbReference type="EC" id="2.3.2.27"/>
    </reaction>
</comment>
<feature type="domain" description="RING-type" evidence="11">
    <location>
        <begin position="466"/>
        <end position="507"/>
    </location>
</feature>
<evidence type="ECO:0000256" key="4">
    <source>
        <dbReference type="ARBA" id="ARBA00022723"/>
    </source>
</evidence>
<comment type="caution">
    <text evidence="12">The sequence shown here is derived from an EMBL/GenBank/DDBJ whole genome shotgun (WGS) entry which is preliminary data.</text>
</comment>
<accession>A0A498K8A9</accession>
<dbReference type="PANTHER" id="PTHR15710:SF242">
    <property type="entry name" value="OS06G0633500 PROTEIN"/>
    <property type="match status" value="1"/>
</dbReference>
<evidence type="ECO:0000256" key="6">
    <source>
        <dbReference type="ARBA" id="ARBA00022786"/>
    </source>
</evidence>
<organism evidence="12 13">
    <name type="scientific">Malus domestica</name>
    <name type="common">Apple</name>
    <name type="synonym">Pyrus malus</name>
    <dbReference type="NCBI Taxonomy" id="3750"/>
    <lineage>
        <taxon>Eukaryota</taxon>
        <taxon>Viridiplantae</taxon>
        <taxon>Streptophyta</taxon>
        <taxon>Embryophyta</taxon>
        <taxon>Tracheophyta</taxon>
        <taxon>Spermatophyta</taxon>
        <taxon>Magnoliopsida</taxon>
        <taxon>eudicotyledons</taxon>
        <taxon>Gunneridae</taxon>
        <taxon>Pentapetalae</taxon>
        <taxon>rosids</taxon>
        <taxon>fabids</taxon>
        <taxon>Rosales</taxon>
        <taxon>Rosaceae</taxon>
        <taxon>Amygdaloideae</taxon>
        <taxon>Maleae</taxon>
        <taxon>Malus</taxon>
    </lineage>
</organism>
<feature type="compositionally biased region" description="Polar residues" evidence="9">
    <location>
        <begin position="200"/>
        <end position="217"/>
    </location>
</feature>
<feature type="region of interest" description="Disordered" evidence="9">
    <location>
        <begin position="287"/>
        <end position="351"/>
    </location>
</feature>
<keyword evidence="7" id="KW-0862">Zinc</keyword>
<evidence type="ECO:0000256" key="2">
    <source>
        <dbReference type="ARBA" id="ARBA00012483"/>
    </source>
</evidence>
<dbReference type="FunFam" id="3.30.40.10:FF:000022">
    <property type="entry name" value="E3 ubiquitin-protein ligase RING1-like"/>
    <property type="match status" value="1"/>
</dbReference>
<evidence type="ECO:0000256" key="1">
    <source>
        <dbReference type="ARBA" id="ARBA00000900"/>
    </source>
</evidence>
<keyword evidence="10" id="KW-1133">Transmembrane helix</keyword>
<evidence type="ECO:0000259" key="11">
    <source>
        <dbReference type="PROSITE" id="PS50089"/>
    </source>
</evidence>
<evidence type="ECO:0000313" key="13">
    <source>
        <dbReference type="Proteomes" id="UP000290289"/>
    </source>
</evidence>
<evidence type="ECO:0000256" key="7">
    <source>
        <dbReference type="ARBA" id="ARBA00022833"/>
    </source>
</evidence>
<feature type="region of interest" description="Disordered" evidence="9">
    <location>
        <begin position="144"/>
        <end position="165"/>
    </location>
</feature>
<proteinExistence type="predicted"/>
<dbReference type="InterPro" id="IPR013083">
    <property type="entry name" value="Znf_RING/FYVE/PHD"/>
</dbReference>
<keyword evidence="13" id="KW-1185">Reference proteome</keyword>
<dbReference type="GO" id="GO:0008270">
    <property type="term" value="F:zinc ion binding"/>
    <property type="evidence" value="ECO:0007669"/>
    <property type="project" value="UniProtKB-KW"/>
</dbReference>
<dbReference type="GO" id="GO:0061630">
    <property type="term" value="F:ubiquitin protein ligase activity"/>
    <property type="evidence" value="ECO:0007669"/>
    <property type="project" value="UniProtKB-EC"/>
</dbReference>
<dbReference type="PANTHER" id="PTHR15710">
    <property type="entry name" value="E3 UBIQUITIN-PROTEIN LIGASE PRAJA"/>
    <property type="match status" value="1"/>
</dbReference>
<feature type="region of interest" description="Disordered" evidence="9">
    <location>
        <begin position="550"/>
        <end position="573"/>
    </location>
</feature>
<evidence type="ECO:0000313" key="12">
    <source>
        <dbReference type="EMBL" id="RXI01612.1"/>
    </source>
</evidence>
<keyword evidence="6" id="KW-0833">Ubl conjugation pathway</keyword>
<dbReference type="GO" id="GO:0005737">
    <property type="term" value="C:cytoplasm"/>
    <property type="evidence" value="ECO:0007669"/>
    <property type="project" value="TreeGrafter"/>
</dbReference>
<dbReference type="Gene3D" id="3.30.40.10">
    <property type="entry name" value="Zinc/RING finger domain, C3HC4 (zinc finger)"/>
    <property type="match status" value="1"/>
</dbReference>
<feature type="transmembrane region" description="Helical" evidence="10">
    <location>
        <begin position="579"/>
        <end position="599"/>
    </location>
</feature>
<protein>
    <recommendedName>
        <fullName evidence="2">RING-type E3 ubiquitin transferase</fullName>
        <ecNumber evidence="2">2.3.2.27</ecNumber>
    </recommendedName>
</protein>
<evidence type="ECO:0000256" key="3">
    <source>
        <dbReference type="ARBA" id="ARBA00022679"/>
    </source>
</evidence>
<name>A0A498K8A9_MALDO</name>
<keyword evidence="4" id="KW-0479">Metal-binding</keyword>
<dbReference type="InterPro" id="IPR001841">
    <property type="entry name" value="Znf_RING"/>
</dbReference>
<feature type="compositionally biased region" description="Acidic residues" evidence="9">
    <location>
        <begin position="314"/>
        <end position="335"/>
    </location>
</feature>
<dbReference type="SUPFAM" id="SSF57850">
    <property type="entry name" value="RING/U-box"/>
    <property type="match status" value="1"/>
</dbReference>
<reference evidence="12 13" key="1">
    <citation type="submission" date="2018-10" db="EMBL/GenBank/DDBJ databases">
        <title>A high-quality apple genome assembly.</title>
        <authorList>
            <person name="Hu J."/>
        </authorList>
    </citation>
    <scope>NUCLEOTIDE SEQUENCE [LARGE SCALE GENOMIC DNA]</scope>
    <source>
        <strain evidence="13">cv. HFTH1</strain>
        <tissue evidence="12">Young leaf</tissue>
    </source>
</reference>
<dbReference type="SMART" id="SM00184">
    <property type="entry name" value="RING"/>
    <property type="match status" value="1"/>
</dbReference>
<dbReference type="PROSITE" id="PS50089">
    <property type="entry name" value="ZF_RING_2"/>
    <property type="match status" value="1"/>
</dbReference>
<dbReference type="Pfam" id="PF13639">
    <property type="entry name" value="zf-RING_2"/>
    <property type="match status" value="1"/>
</dbReference>
<keyword evidence="10" id="KW-0472">Membrane</keyword>
<keyword evidence="3" id="KW-0808">Transferase</keyword>
<evidence type="ECO:0000256" key="8">
    <source>
        <dbReference type="PROSITE-ProRule" id="PRU00175"/>
    </source>
</evidence>
<evidence type="ECO:0000256" key="5">
    <source>
        <dbReference type="ARBA" id="ARBA00022771"/>
    </source>
</evidence>
<dbReference type="AlphaFoldDB" id="A0A498K8A9"/>
<feature type="region of interest" description="Disordered" evidence="9">
    <location>
        <begin position="187"/>
        <end position="218"/>
    </location>
</feature>
<dbReference type="EC" id="2.3.2.27" evidence="2"/>
<dbReference type="GO" id="GO:0016567">
    <property type="term" value="P:protein ubiquitination"/>
    <property type="evidence" value="ECO:0007669"/>
    <property type="project" value="TreeGrafter"/>
</dbReference>
<sequence length="644" mass="71879">MDGRDFMRRAPCLHTPTIGLASSQTSPSFPHLLHFSNDRVSETFVLPKTHVFRNFTAFLRSELYVTIGVVGFQMDAASQSFLEELLQSAVDNHEDSGVVNEHTGQPATCALCQRAISPENEATGDVEIMCGDCKFLYLEDLGSPSHDSYQRTPPTRRRARTGSSESLENTFSQQFSHMINLVRQNQSPGSGIEELPVGGDSTTRIPLRTSNRTTPSGSRRWRRVLSDTESEGYENVDSFYGETESNLSFGRYRVFHSESDAISLSAYGGDSDASVDLHGLLDTETIIPPDDGSAYDSDTDIDPMHAGLSQWNSDDTEDDDDEGDEEDDEWEEADVEVNMVESSETPGGRLRNLLVSRPGRSNGPSIGRHHHTYFPDSEGTFHWRMRRRSQIYTRTLFSNVDESEMLPYDGNSGDYLEAGGFEELLEHLAEVDSLRRGAPPASASCVNNLPRVVISKEHDKHDDLACAICKDVLTIGTEVNKLPCSHLYHSMCILPWLSTRNTCPLCRYELPTDDRDYEEGKRNVSARAEIHNVRQQNASVDSSSGAFNRAYEDEEHEQSAANREPTTNGSRGENSRGRWFLLAAAPIVSLVGIVLVLWLGSPLLERRGLAGNQNFANHARHQSPITGASPNHRENRSRRWWSLF</sequence>
<keyword evidence="10" id="KW-0812">Transmembrane</keyword>
<keyword evidence="5 8" id="KW-0863">Zinc-finger</keyword>
<dbReference type="EMBL" id="RDQH01000330">
    <property type="protein sequence ID" value="RXI01612.1"/>
    <property type="molecule type" value="Genomic_DNA"/>
</dbReference>
<feature type="compositionally biased region" description="Polar residues" evidence="9">
    <location>
        <begin position="559"/>
        <end position="572"/>
    </location>
</feature>
<dbReference type="Proteomes" id="UP000290289">
    <property type="component" value="Chromosome 4"/>
</dbReference>
<gene>
    <name evidence="12" type="ORF">DVH24_014961</name>
</gene>
<evidence type="ECO:0000256" key="9">
    <source>
        <dbReference type="SAM" id="MobiDB-lite"/>
    </source>
</evidence>
<evidence type="ECO:0000256" key="10">
    <source>
        <dbReference type="SAM" id="Phobius"/>
    </source>
</evidence>